<dbReference type="Proteomes" id="UP000066014">
    <property type="component" value="Chromosome"/>
</dbReference>
<keyword evidence="2 9" id="KW-1003">Cell membrane</keyword>
<dbReference type="PROSITE" id="PS51779">
    <property type="entry name" value="POTRA"/>
    <property type="match status" value="1"/>
</dbReference>
<gene>
    <name evidence="9" type="primary">ftsQ</name>
    <name evidence="11" type="ORF">SMCB_2019</name>
</gene>
<keyword evidence="8 9" id="KW-0131">Cell cycle</keyword>
<keyword evidence="7 9" id="KW-0472">Membrane</keyword>
<keyword evidence="3 9" id="KW-0997">Cell inner membrane</keyword>
<dbReference type="GO" id="GO:0043093">
    <property type="term" value="P:FtsZ-dependent cytokinesis"/>
    <property type="evidence" value="ECO:0007669"/>
    <property type="project" value="UniProtKB-UniRule"/>
</dbReference>
<dbReference type="GO" id="GO:0005886">
    <property type="term" value="C:plasma membrane"/>
    <property type="evidence" value="ECO:0007669"/>
    <property type="project" value="UniProtKB-SubCell"/>
</dbReference>
<dbReference type="InterPro" id="IPR034746">
    <property type="entry name" value="POTRA"/>
</dbReference>
<evidence type="ECO:0000259" key="10">
    <source>
        <dbReference type="PROSITE" id="PS51779"/>
    </source>
</evidence>
<keyword evidence="4 9" id="KW-0132">Cell division</keyword>
<feature type="transmembrane region" description="Helical" evidence="9">
    <location>
        <begin position="20"/>
        <end position="38"/>
    </location>
</feature>
<evidence type="ECO:0000256" key="7">
    <source>
        <dbReference type="ARBA" id="ARBA00023136"/>
    </source>
</evidence>
<comment type="similarity">
    <text evidence="9">Belongs to the FtsQ/DivIB family. FtsQ subfamily.</text>
</comment>
<evidence type="ECO:0000256" key="3">
    <source>
        <dbReference type="ARBA" id="ARBA00022519"/>
    </source>
</evidence>
<comment type="subunit">
    <text evidence="9">Part of a complex composed of FtsB, FtsL and FtsQ.</text>
</comment>
<dbReference type="InterPro" id="IPR013685">
    <property type="entry name" value="POTRA_FtsQ_type"/>
</dbReference>
<evidence type="ECO:0000313" key="11">
    <source>
        <dbReference type="EMBL" id="BAO84247.1"/>
    </source>
</evidence>
<dbReference type="EMBL" id="AP014569">
    <property type="protein sequence ID" value="BAO84247.1"/>
    <property type="molecule type" value="Genomic_DNA"/>
</dbReference>
<sequence>MNPTPAPPLDVRLMDGAATALLLLAAVLALVALGGWLLRQPLWSLNTVVVQGQVQHQRAAALQAHLAGRVQGNLLTIDLQQVQQLLQGAPWVRHAVVQRQLPNRLRVTIEEHQPVAWWGQAGGTRLLNEHGEVFEAEPDEAQGLNWSVLSGPAERAPQVLEFYRAVQPVLARQGWGIAQLALDERGSWRAVLDDGVRIEIGRGSAAQLLQRFEQYAQTVPALLQHYGGRPLESADLRHPDGYALRIRGVSTLAELQLPPIQVAAIPEPGVRPAAPTP</sequence>
<comment type="function">
    <text evidence="9">Essential cell division protein. May link together the upstream cell division proteins, which are predominantly cytoplasmic, with the downstream cell division proteins, which are predominantly periplasmic. May control correct divisome assembly.</text>
</comment>
<reference evidence="11 12" key="1">
    <citation type="journal article" date="2014" name="Nat. Commun.">
        <title>Physiological and genomic features of highly alkaliphilic hydrogen-utilizing Betaproteobacteria from a continental serpentinizing site.</title>
        <authorList>
            <person name="Suzuki S."/>
            <person name="Kuenen J.G."/>
            <person name="Schipper K."/>
            <person name="van der Velde S."/>
            <person name="Ishii S."/>
            <person name="Wu A."/>
            <person name="Sorokin D.Y."/>
            <person name="Tenney A."/>
            <person name="Meng X.Y."/>
            <person name="Morrill P.L."/>
            <person name="Kamagata Y."/>
            <person name="Muyzer G."/>
            <person name="Nealson K.H."/>
        </authorList>
    </citation>
    <scope>NUCLEOTIDE SEQUENCE [LARGE SCALE GENOMIC DNA]</scope>
    <source>
        <strain evidence="11 12">B1</strain>
    </source>
</reference>
<comment type="subcellular location">
    <subcellularLocation>
        <location evidence="9">Cell inner membrane</location>
        <topology evidence="9">Single-pass type II membrane protein</topology>
    </subcellularLocation>
    <subcellularLocation>
        <location evidence="1">Membrane</location>
    </subcellularLocation>
    <text evidence="9">Localizes to the division septum.</text>
</comment>
<dbReference type="Pfam" id="PF08478">
    <property type="entry name" value="POTRA_1"/>
    <property type="match status" value="1"/>
</dbReference>
<evidence type="ECO:0000256" key="6">
    <source>
        <dbReference type="ARBA" id="ARBA00022989"/>
    </source>
</evidence>
<dbReference type="PANTHER" id="PTHR35851">
    <property type="entry name" value="CELL DIVISION PROTEIN FTSQ"/>
    <property type="match status" value="1"/>
</dbReference>
<evidence type="ECO:0000256" key="1">
    <source>
        <dbReference type="ARBA" id="ARBA00004370"/>
    </source>
</evidence>
<dbReference type="InterPro" id="IPR005548">
    <property type="entry name" value="Cell_div_FtsQ/DivIB_C"/>
</dbReference>
<dbReference type="InterPro" id="IPR026579">
    <property type="entry name" value="FtsQ"/>
</dbReference>
<dbReference type="STRING" id="1458426.SMCB_2019"/>
<protein>
    <recommendedName>
        <fullName evidence="9">Cell division protein FtsQ</fullName>
    </recommendedName>
</protein>
<dbReference type="OrthoDB" id="9790370at2"/>
<dbReference type="InterPro" id="IPR045335">
    <property type="entry name" value="FtsQ_C_sf"/>
</dbReference>
<proteinExistence type="inferred from homology"/>
<dbReference type="Gene3D" id="3.10.20.310">
    <property type="entry name" value="membrane protein fhac"/>
    <property type="match status" value="1"/>
</dbReference>
<keyword evidence="12" id="KW-1185">Reference proteome</keyword>
<accession>A0A060NR48</accession>
<evidence type="ECO:0000256" key="2">
    <source>
        <dbReference type="ARBA" id="ARBA00022475"/>
    </source>
</evidence>
<dbReference type="HOGENOM" id="CLU_064041_0_0_4"/>
<evidence type="ECO:0000256" key="5">
    <source>
        <dbReference type="ARBA" id="ARBA00022692"/>
    </source>
</evidence>
<dbReference type="GO" id="GO:0090529">
    <property type="term" value="P:cell septum assembly"/>
    <property type="evidence" value="ECO:0007669"/>
    <property type="project" value="InterPro"/>
</dbReference>
<dbReference type="RefSeq" id="WP_045536743.1">
    <property type="nucleotide sequence ID" value="NZ_AP014569.1"/>
</dbReference>
<evidence type="ECO:0000313" key="12">
    <source>
        <dbReference type="Proteomes" id="UP000066014"/>
    </source>
</evidence>
<evidence type="ECO:0000256" key="9">
    <source>
        <dbReference type="HAMAP-Rule" id="MF_00911"/>
    </source>
</evidence>
<dbReference type="Pfam" id="PF03799">
    <property type="entry name" value="FtsQ_DivIB_C"/>
    <property type="match status" value="1"/>
</dbReference>
<keyword evidence="5 9" id="KW-0812">Transmembrane</keyword>
<keyword evidence="6 9" id="KW-1133">Transmembrane helix</keyword>
<organism evidence="11 12">
    <name type="scientific">Serpentinimonas maccroryi</name>
    <dbReference type="NCBI Taxonomy" id="1458426"/>
    <lineage>
        <taxon>Bacteria</taxon>
        <taxon>Pseudomonadati</taxon>
        <taxon>Pseudomonadota</taxon>
        <taxon>Betaproteobacteria</taxon>
        <taxon>Burkholderiales</taxon>
        <taxon>Comamonadaceae</taxon>
        <taxon>Serpentinimonas</taxon>
    </lineage>
</organism>
<dbReference type="Gene3D" id="3.40.50.11690">
    <property type="entry name" value="Cell division protein FtsQ/DivIB"/>
    <property type="match status" value="1"/>
</dbReference>
<evidence type="ECO:0000256" key="4">
    <source>
        <dbReference type="ARBA" id="ARBA00022618"/>
    </source>
</evidence>
<dbReference type="AlphaFoldDB" id="A0A060NR48"/>
<name>A0A060NR48_9BURK</name>
<dbReference type="KEGG" id="cbab:SMCB_2019"/>
<dbReference type="HAMAP" id="MF_00911">
    <property type="entry name" value="FtsQ_subfam"/>
    <property type="match status" value="1"/>
</dbReference>
<dbReference type="GO" id="GO:0032153">
    <property type="term" value="C:cell division site"/>
    <property type="evidence" value="ECO:0007669"/>
    <property type="project" value="UniProtKB-UniRule"/>
</dbReference>
<feature type="domain" description="POTRA" evidence="10">
    <location>
        <begin position="43"/>
        <end position="112"/>
    </location>
</feature>
<dbReference type="PANTHER" id="PTHR35851:SF1">
    <property type="entry name" value="CELL DIVISION PROTEIN FTSQ"/>
    <property type="match status" value="1"/>
</dbReference>
<evidence type="ECO:0000256" key="8">
    <source>
        <dbReference type="ARBA" id="ARBA00023306"/>
    </source>
</evidence>